<evidence type="ECO:0000313" key="3">
    <source>
        <dbReference type="Proteomes" id="UP000249547"/>
    </source>
</evidence>
<organism evidence="2 3">
    <name type="scientific">Chitinophaga skermanii</name>
    <dbReference type="NCBI Taxonomy" id="331697"/>
    <lineage>
        <taxon>Bacteria</taxon>
        <taxon>Pseudomonadati</taxon>
        <taxon>Bacteroidota</taxon>
        <taxon>Chitinophagia</taxon>
        <taxon>Chitinophagales</taxon>
        <taxon>Chitinophagaceae</taxon>
        <taxon>Chitinophaga</taxon>
    </lineage>
</organism>
<dbReference type="InterPro" id="IPR029033">
    <property type="entry name" value="His_PPase_superfam"/>
</dbReference>
<name>A0A327R3A7_9BACT</name>
<dbReference type="EC" id="3.1.3.73" evidence="1"/>
<dbReference type="InterPro" id="IPR013078">
    <property type="entry name" value="His_Pase_superF_clade-1"/>
</dbReference>
<dbReference type="GO" id="GO:0043755">
    <property type="term" value="F:alpha-ribazole phosphatase activity"/>
    <property type="evidence" value="ECO:0007669"/>
    <property type="project" value="UniProtKB-UniRule"/>
</dbReference>
<evidence type="ECO:0000256" key="1">
    <source>
        <dbReference type="NCBIfam" id="TIGR03162"/>
    </source>
</evidence>
<dbReference type="EMBL" id="QLLL01000001">
    <property type="protein sequence ID" value="RAJ10538.1"/>
    <property type="molecule type" value="Genomic_DNA"/>
</dbReference>
<dbReference type="AlphaFoldDB" id="A0A327R3A7"/>
<dbReference type="Proteomes" id="UP000249547">
    <property type="component" value="Unassembled WGS sequence"/>
</dbReference>
<dbReference type="InterPro" id="IPR003094">
    <property type="entry name" value="6Pfruct_kin"/>
</dbReference>
<dbReference type="CDD" id="cd07067">
    <property type="entry name" value="HP_PGM_like"/>
    <property type="match status" value="1"/>
</dbReference>
<dbReference type="GO" id="GO:0005524">
    <property type="term" value="F:ATP binding"/>
    <property type="evidence" value="ECO:0007669"/>
    <property type="project" value="InterPro"/>
</dbReference>
<keyword evidence="3" id="KW-1185">Reference proteome</keyword>
<evidence type="ECO:0000313" key="2">
    <source>
        <dbReference type="EMBL" id="RAJ10538.1"/>
    </source>
</evidence>
<dbReference type="NCBIfam" id="TIGR03162">
    <property type="entry name" value="ribazole_cobC"/>
    <property type="match status" value="1"/>
</dbReference>
<dbReference type="GO" id="GO:0009236">
    <property type="term" value="P:cobalamin biosynthetic process"/>
    <property type="evidence" value="ECO:0007669"/>
    <property type="project" value="UniProtKB-UniRule"/>
</dbReference>
<dbReference type="GO" id="GO:0003873">
    <property type="term" value="F:6-phosphofructo-2-kinase activity"/>
    <property type="evidence" value="ECO:0007669"/>
    <property type="project" value="TreeGrafter"/>
</dbReference>
<dbReference type="GO" id="GO:0006003">
    <property type="term" value="P:fructose 2,6-bisphosphate metabolic process"/>
    <property type="evidence" value="ECO:0007669"/>
    <property type="project" value="InterPro"/>
</dbReference>
<protein>
    <recommendedName>
        <fullName evidence="1">Alpha-ribazole phosphatase</fullName>
        <ecNumber evidence="1">3.1.3.73</ecNumber>
    </recommendedName>
</protein>
<proteinExistence type="predicted"/>
<gene>
    <name evidence="2" type="ORF">LX64_00141</name>
</gene>
<dbReference type="InterPro" id="IPR017578">
    <property type="entry name" value="Ribazole_CobC"/>
</dbReference>
<dbReference type="SMART" id="SM00855">
    <property type="entry name" value="PGAM"/>
    <property type="match status" value="1"/>
</dbReference>
<dbReference type="GO" id="GO:0005829">
    <property type="term" value="C:cytosol"/>
    <property type="evidence" value="ECO:0007669"/>
    <property type="project" value="TreeGrafter"/>
</dbReference>
<dbReference type="OrthoDB" id="9782128at2"/>
<dbReference type="Pfam" id="PF00300">
    <property type="entry name" value="His_Phos_1"/>
    <property type="match status" value="1"/>
</dbReference>
<dbReference type="Gene3D" id="3.40.50.1240">
    <property type="entry name" value="Phosphoglycerate mutase-like"/>
    <property type="match status" value="1"/>
</dbReference>
<reference evidence="2 3" key="1">
    <citation type="submission" date="2018-06" db="EMBL/GenBank/DDBJ databases">
        <title>Genomic Encyclopedia of Archaeal and Bacterial Type Strains, Phase II (KMG-II): from individual species to whole genera.</title>
        <authorList>
            <person name="Goeker M."/>
        </authorList>
    </citation>
    <scope>NUCLEOTIDE SEQUENCE [LARGE SCALE GENOMIC DNA]</scope>
    <source>
        <strain evidence="2 3">DSM 23857</strain>
    </source>
</reference>
<comment type="caution">
    <text evidence="2">The sequence shown here is derived from an EMBL/GenBank/DDBJ whole genome shotgun (WGS) entry which is preliminary data.</text>
</comment>
<sequence>MEIYLIRHTTPRVPTGTCYGVTDLDVADSFLEESAMIKKLLPNQLFKIYTSPLQRCAKLATHIFDQPLITDKRLVELDFGEWEMRAWDDISPQEMEPWMQDWVTQSPPGGESYQALYNRTVDIFQEVMSRNEDAIIIAHGGVIRAIIAYVQQIPLKDSFQMKLPYGGIIRLQFERGKVDILPIFPKE</sequence>
<accession>A0A327R3A7</accession>
<dbReference type="PANTHER" id="PTHR10606">
    <property type="entry name" value="6-PHOSPHOFRUCTO-2-KINASE/FRUCTOSE-2,6-BISPHOSPHATASE"/>
    <property type="match status" value="1"/>
</dbReference>
<dbReference type="SUPFAM" id="SSF53254">
    <property type="entry name" value="Phosphoglycerate mutase-like"/>
    <property type="match status" value="1"/>
</dbReference>